<protein>
    <submittedName>
        <fullName evidence="3">Uncharacterized protein</fullName>
    </submittedName>
</protein>
<feature type="compositionally biased region" description="Basic and acidic residues" evidence="2">
    <location>
        <begin position="1144"/>
        <end position="1157"/>
    </location>
</feature>
<feature type="region of interest" description="Disordered" evidence="2">
    <location>
        <begin position="68"/>
        <end position="89"/>
    </location>
</feature>
<feature type="compositionally biased region" description="Polar residues" evidence="2">
    <location>
        <begin position="396"/>
        <end position="406"/>
    </location>
</feature>
<dbReference type="Pfam" id="PF12796">
    <property type="entry name" value="Ank_2"/>
    <property type="match status" value="2"/>
</dbReference>
<dbReference type="Gene3D" id="1.25.40.20">
    <property type="entry name" value="Ankyrin repeat-containing domain"/>
    <property type="match status" value="1"/>
</dbReference>
<feature type="repeat" description="ANK" evidence="1">
    <location>
        <begin position="1627"/>
        <end position="1650"/>
    </location>
</feature>
<dbReference type="Proteomes" id="UP001620645">
    <property type="component" value="Unassembled WGS sequence"/>
</dbReference>
<proteinExistence type="predicted"/>
<sequence>MRPPGGVSFADGQMNRGAPAANVSNRQHENGRNQIVHQQKPKSGNAVANGFGKNRQKTAAHSFVANGTEFAQPNGRGDGKVHQQNQHHHHQQQQHRCGCCPYGFHIDLGFVKFAEDVAAGKEQIQNWSSPEKKRTRLLLNSPSSSDRTMLDVSQTSDRGGTSANDYNGIGIVSPPLNESSLGKSVEEEDELHELQHHFPGQVLPSVRVHHAKVRHSQQNGPSGQGEHLNGMPTSILKNNGTTHWADGAASAEGFSRATLAENRSQQQKPAQIYRNQQQQQHQSRFFQQQCPGGGRLAVPSSSSAPTPPIGRRRFSLSVASTTPADTQHNVPMPSLRLGGIGSPLRTSTPRIANEETHQTFARPSSAYHPSSASSVISGDRRDFGAAANRQKLDETPNGSGANSAPTSPEPRNYHTAIAQRMAQMRKGSSTARPNIPFAHCSLLSSLSAPARNVFSSASNVALPSLALGRQPTIAAQQRLELGRGQHQRMLSPEPNQMPISEPPAECSLLRKSNMRSRAFFHAANGGGGAAPTRVAAVGGGVGRMPYRSRQCITPTPSSAWDLCDFASVRRHRLDAFGFTDSVGTLPSASVPSSSLPPSAQFVRSLSPPPFVPLPSVSSADSPPFANSNAINGHQQKVFTFADKTRNIGTQTLFEPSKKEIAIGTDHSNWPPKRDVKEMGTSPSQLPFPVILPCPSVAVPSVSIGVDTCDLCPMPKNVPPAPPPKPSGPKFKEEMQRRKDKEQRRAQFENLSAEFQYCLGHEPEHKPGEQPQFVGASTENGAKRNAERRTIDRGVDAFSPSEEIAKATNSMSTSTTELQAEEGKEKMPKNEKRRENAKVQTEEQTTPKSDKSIGTEAKGTRTTEAQTEGTEAEERKRTKEEEEQKWSFAQVGTQTDESAEWVEAEIGRRLAEAVAERREKRKRNSVERSTETEEKEAPDQFIMITCNKCEQRSSVAGDELFEKIVVPPEDNADEEAKEMPRWWHGQRDETEQREKETIGERRREEREKEERENAVIGEGEEEEGKREIGSRQEEKEEEEYEEDIQEEQEMPDPFACEGNFRGEMETILEELEEELEKEEYGKEAKTEGEEGQREEKLEQKVEEDKKGEEKRTSDSPQQCQQLFNMFADGEEDEEEGEEEELALALERKGEPMELDRISVETDAQTVICAEGADLRPDSSVSSHSNDDKANSAFAASRTEALRKLLTEPQRFAQPFQRDACSYRSYRAEKGKANDLEYITERHKSDTLREAEPTTAGGGRKALKEAIALKKTAPTQQRNDATPSPTTSSQTLFTNSHIPEPIPARIPRPKFAKYSPNAEQAETADERAEASDRLTPLRSEMRALASSLWASSASVSPSSSACGSPRIGRALILRPQQQKDNDGEESEDEEGSRAAKDRTATEGQAEDADTAHSALLVMEDASSTSSEGARTYEMSDEERAEFEVSAPLRDALETIDAHLAGGANANTKEEQAETEWAYKYCQHEWMKLTIKKNANADLVEQFIDALEAFSNRLMEKVVNMTDQNGNTALHYAVSNENFDVVSVLLDSKVCRVDEMNKAGYSALMLGALCELRNETECAIVQRLFQMGNVNAKAMKHSQTALMLAASHGRVETTSLLLSCGADVNIQDVDGSTALMCAAEHGQREIVKILLKRPNVDASLTDCDNQTALSIAVENQHRDIGVLIYAHLNFSRLESNEQSGVSI</sequence>
<feature type="compositionally biased region" description="Acidic residues" evidence="2">
    <location>
        <begin position="1065"/>
        <end position="1076"/>
    </location>
</feature>
<keyword evidence="4" id="KW-1185">Reference proteome</keyword>
<feature type="region of interest" description="Disordered" evidence="2">
    <location>
        <begin position="125"/>
        <end position="174"/>
    </location>
</feature>
<feature type="compositionally biased region" description="Basic and acidic residues" evidence="2">
    <location>
        <begin position="780"/>
        <end position="794"/>
    </location>
</feature>
<keyword evidence="1" id="KW-0040">ANK repeat</keyword>
<feature type="compositionally biased region" description="Polar residues" evidence="2">
    <location>
        <begin position="1271"/>
        <end position="1295"/>
    </location>
</feature>
<comment type="caution">
    <text evidence="3">The sequence shown here is derived from an EMBL/GenBank/DDBJ whole genome shotgun (WGS) entry which is preliminary data.</text>
</comment>
<feature type="compositionally biased region" description="Polar residues" evidence="2">
    <location>
        <begin position="1113"/>
        <end position="1122"/>
    </location>
</feature>
<feature type="compositionally biased region" description="Basic and acidic residues" evidence="2">
    <location>
        <begin position="1077"/>
        <end position="1112"/>
    </location>
</feature>
<evidence type="ECO:0000256" key="2">
    <source>
        <dbReference type="SAM" id="MobiDB-lite"/>
    </source>
</evidence>
<feature type="repeat" description="ANK" evidence="1">
    <location>
        <begin position="1522"/>
        <end position="1544"/>
    </location>
</feature>
<feature type="compositionally biased region" description="Basic and acidic residues" evidence="2">
    <location>
        <begin position="820"/>
        <end position="840"/>
    </location>
</feature>
<dbReference type="PANTHER" id="PTHR24168">
    <property type="entry name" value="KN MOTIF AND ANKYRIN REPEAT DOMAIN-CONTAINING"/>
    <property type="match status" value="1"/>
</dbReference>
<feature type="compositionally biased region" description="Basic and acidic residues" evidence="2">
    <location>
        <begin position="913"/>
        <end position="937"/>
    </location>
</feature>
<feature type="region of interest" description="Disordered" evidence="2">
    <location>
        <begin position="964"/>
        <end position="1157"/>
    </location>
</feature>
<feature type="region of interest" description="Disordered" evidence="2">
    <location>
        <begin position="716"/>
        <end position="744"/>
    </location>
</feature>
<feature type="compositionally biased region" description="Acidic residues" evidence="2">
    <location>
        <begin position="1034"/>
        <end position="1049"/>
    </location>
</feature>
<feature type="compositionally biased region" description="Basic and acidic residues" evidence="2">
    <location>
        <begin position="871"/>
        <end position="884"/>
    </location>
</feature>
<evidence type="ECO:0000313" key="4">
    <source>
        <dbReference type="Proteomes" id="UP001620645"/>
    </source>
</evidence>
<feature type="compositionally biased region" description="Acidic residues" evidence="2">
    <location>
        <begin position="1127"/>
        <end position="1140"/>
    </location>
</feature>
<name>A0ABD2JIG7_HETSC</name>
<dbReference type="PROSITE" id="PS50088">
    <property type="entry name" value="ANK_REPEAT"/>
    <property type="match status" value="3"/>
</dbReference>
<feature type="compositionally biased region" description="Basic and acidic residues" evidence="2">
    <location>
        <begin position="1022"/>
        <end position="1033"/>
    </location>
</feature>
<feature type="compositionally biased region" description="Basic and acidic residues" evidence="2">
    <location>
        <begin position="1389"/>
        <end position="1398"/>
    </location>
</feature>
<feature type="region of interest" description="Disordered" evidence="2">
    <location>
        <begin position="1369"/>
        <end position="1439"/>
    </location>
</feature>
<feature type="compositionally biased region" description="Basic and acidic residues" evidence="2">
    <location>
        <begin position="729"/>
        <end position="744"/>
    </location>
</feature>
<feature type="repeat" description="ANK" evidence="1">
    <location>
        <begin position="1594"/>
        <end position="1626"/>
    </location>
</feature>
<evidence type="ECO:0000313" key="3">
    <source>
        <dbReference type="EMBL" id="KAL3090401.1"/>
    </source>
</evidence>
<feature type="region of interest" description="Disordered" evidence="2">
    <location>
        <begin position="260"/>
        <end position="377"/>
    </location>
</feature>
<feature type="compositionally biased region" description="Low complexity" evidence="2">
    <location>
        <begin position="276"/>
        <end position="289"/>
    </location>
</feature>
<gene>
    <name evidence="3" type="ORF">niasHS_006853</name>
</gene>
<accession>A0ABD2JIG7</accession>
<dbReference type="PANTHER" id="PTHR24168:SF21">
    <property type="entry name" value="KANK, ISOFORM D"/>
    <property type="match status" value="1"/>
</dbReference>
<dbReference type="EMBL" id="JBICCN010000143">
    <property type="protein sequence ID" value="KAL3090401.1"/>
    <property type="molecule type" value="Genomic_DNA"/>
</dbReference>
<dbReference type="SMART" id="SM00248">
    <property type="entry name" value="ANK"/>
    <property type="match status" value="3"/>
</dbReference>
<feature type="compositionally biased region" description="Polar residues" evidence="2">
    <location>
        <begin position="317"/>
        <end position="329"/>
    </location>
</feature>
<feature type="compositionally biased region" description="Polar residues" evidence="2">
    <location>
        <begin position="138"/>
        <end position="165"/>
    </location>
</feature>
<feature type="region of interest" description="Disordered" evidence="2">
    <location>
        <begin position="913"/>
        <end position="939"/>
    </location>
</feature>
<dbReference type="SUPFAM" id="SSF48403">
    <property type="entry name" value="Ankyrin repeat"/>
    <property type="match status" value="1"/>
</dbReference>
<feature type="compositionally biased region" description="Polar residues" evidence="2">
    <location>
        <begin position="806"/>
        <end position="817"/>
    </location>
</feature>
<dbReference type="InterPro" id="IPR036770">
    <property type="entry name" value="Ankyrin_rpt-contain_sf"/>
</dbReference>
<organism evidence="3 4">
    <name type="scientific">Heterodera schachtii</name>
    <name type="common">Sugarbeet cyst nematode worm</name>
    <name type="synonym">Tylenchus schachtii</name>
    <dbReference type="NCBI Taxonomy" id="97005"/>
    <lineage>
        <taxon>Eukaryota</taxon>
        <taxon>Metazoa</taxon>
        <taxon>Ecdysozoa</taxon>
        <taxon>Nematoda</taxon>
        <taxon>Chromadorea</taxon>
        <taxon>Rhabditida</taxon>
        <taxon>Tylenchina</taxon>
        <taxon>Tylenchomorpha</taxon>
        <taxon>Tylenchoidea</taxon>
        <taxon>Heteroderidae</taxon>
        <taxon>Heteroderinae</taxon>
        <taxon>Heterodera</taxon>
    </lineage>
</organism>
<dbReference type="PROSITE" id="PS50297">
    <property type="entry name" value="ANK_REP_REGION"/>
    <property type="match status" value="3"/>
</dbReference>
<feature type="region of interest" description="Disordered" evidence="2">
    <location>
        <begin position="761"/>
        <end position="898"/>
    </location>
</feature>
<dbReference type="InterPro" id="IPR047184">
    <property type="entry name" value="KANK1-4"/>
</dbReference>
<feature type="region of interest" description="Disordered" evidence="2">
    <location>
        <begin position="1242"/>
        <end position="1334"/>
    </location>
</feature>
<feature type="compositionally biased region" description="Low complexity" evidence="2">
    <location>
        <begin position="363"/>
        <end position="377"/>
    </location>
</feature>
<feature type="compositionally biased region" description="Pro residues" evidence="2">
    <location>
        <begin position="716"/>
        <end position="726"/>
    </location>
</feature>
<feature type="region of interest" description="Disordered" evidence="2">
    <location>
        <begin position="389"/>
        <end position="411"/>
    </location>
</feature>
<evidence type="ECO:0000256" key="1">
    <source>
        <dbReference type="PROSITE-ProRule" id="PRU00023"/>
    </source>
</evidence>
<feature type="compositionally biased region" description="Basic and acidic residues" evidence="2">
    <location>
        <begin position="847"/>
        <end position="860"/>
    </location>
</feature>
<feature type="region of interest" description="Disordered" evidence="2">
    <location>
        <begin position="1"/>
        <end position="51"/>
    </location>
</feature>
<reference evidence="3 4" key="1">
    <citation type="submission" date="2024-10" db="EMBL/GenBank/DDBJ databases">
        <authorList>
            <person name="Kim D."/>
        </authorList>
    </citation>
    <scope>NUCLEOTIDE SEQUENCE [LARGE SCALE GENOMIC DNA]</scope>
    <source>
        <strain evidence="3">Taebaek</strain>
    </source>
</reference>
<dbReference type="InterPro" id="IPR002110">
    <property type="entry name" value="Ankyrin_rpt"/>
</dbReference>
<feature type="compositionally biased region" description="Basic and acidic residues" evidence="2">
    <location>
        <begin position="976"/>
        <end position="1012"/>
    </location>
</feature>
<feature type="compositionally biased region" description="Polar residues" evidence="2">
    <location>
        <begin position="261"/>
        <end position="275"/>
    </location>
</feature>